<reference evidence="2 3" key="1">
    <citation type="submission" date="2015-11" db="EMBL/GenBank/DDBJ databases">
        <title>Genomic analysis of 38 Legionella species identifies large and diverse effector repertoires.</title>
        <authorList>
            <person name="Burstein D."/>
            <person name="Amaro F."/>
            <person name="Zusman T."/>
            <person name="Lifshitz Z."/>
            <person name="Cohen O."/>
            <person name="Gilbert J.A."/>
            <person name="Pupko T."/>
            <person name="Shuman H.A."/>
            <person name="Segal G."/>
        </authorList>
    </citation>
    <scope>NUCLEOTIDE SEQUENCE [LARGE SCALE GENOMIC DNA]</scope>
    <source>
        <strain evidence="2 3">ATCC 51914</strain>
    </source>
</reference>
<dbReference type="OrthoDB" id="5637541at2"/>
<feature type="region of interest" description="Disordered" evidence="1">
    <location>
        <begin position="1"/>
        <end position="40"/>
    </location>
</feature>
<protein>
    <submittedName>
        <fullName evidence="2">Uncharacterized protein</fullName>
    </submittedName>
</protein>
<dbReference type="AlphaFoldDB" id="A0A0W1A1M0"/>
<dbReference type="EMBL" id="LNZB01000060">
    <property type="protein sequence ID" value="KTD75129.1"/>
    <property type="molecule type" value="Genomic_DNA"/>
</dbReference>
<gene>
    <name evidence="2" type="ORF">Lwal_3170</name>
</gene>
<dbReference type="Proteomes" id="UP000054729">
    <property type="component" value="Unassembled WGS sequence"/>
</dbReference>
<proteinExistence type="predicted"/>
<name>A0A0W1A1M0_9GAMM</name>
<feature type="compositionally biased region" description="Basic and acidic residues" evidence="1">
    <location>
        <begin position="8"/>
        <end position="26"/>
    </location>
</feature>
<keyword evidence="3" id="KW-1185">Reference proteome</keyword>
<accession>A0A0W1A1M0</accession>
<evidence type="ECO:0000256" key="1">
    <source>
        <dbReference type="SAM" id="MobiDB-lite"/>
    </source>
</evidence>
<dbReference type="PATRIC" id="fig|66969.6.peg.3457"/>
<evidence type="ECO:0000313" key="3">
    <source>
        <dbReference type="Proteomes" id="UP000054729"/>
    </source>
</evidence>
<sequence>MFSYFKSFGKDRSDSPKLTEVPKESSKITQTPLPQAQADDSKKDTWVYIWNMTANSPGHAAVQIGGAKPKVKESDAGEYGSLHPEKIPSVGVTTVLPLPAHFATTLTEDMETLGESKSTPFISDMDLPPQPLASKTPKPLPPDEIYHFKGLDTSKMSKKMAQARKEVDSGDMSYQLLPNLNLVKFFKDSASFIAQDPVEIEMRRRANENDPTNSSAHNCTSLASDILKQGGIPINNPNYIPWSITPNGLSDELSNFGNKL</sequence>
<comment type="caution">
    <text evidence="2">The sequence shown here is derived from an EMBL/GenBank/DDBJ whole genome shotgun (WGS) entry which is preliminary data.</text>
</comment>
<evidence type="ECO:0000313" key="2">
    <source>
        <dbReference type="EMBL" id="KTD75129.1"/>
    </source>
</evidence>
<dbReference type="RefSeq" id="WP_058481755.1">
    <property type="nucleotide sequence ID" value="NZ_CAAAIQ010000005.1"/>
</dbReference>
<organism evidence="2 3">
    <name type="scientific">Legionella waltersii</name>
    <dbReference type="NCBI Taxonomy" id="66969"/>
    <lineage>
        <taxon>Bacteria</taxon>
        <taxon>Pseudomonadati</taxon>
        <taxon>Pseudomonadota</taxon>
        <taxon>Gammaproteobacteria</taxon>
        <taxon>Legionellales</taxon>
        <taxon>Legionellaceae</taxon>
        <taxon>Legionella</taxon>
    </lineage>
</organism>